<evidence type="ECO:0000259" key="4">
    <source>
        <dbReference type="PROSITE" id="PS50168"/>
    </source>
</evidence>
<dbReference type="Gene3D" id="1.10.10.10">
    <property type="entry name" value="Winged helix-like DNA-binding domain superfamily/Winged helix DNA-binding domain"/>
    <property type="match status" value="2"/>
</dbReference>
<dbReference type="Gene3D" id="3.40.50.300">
    <property type="entry name" value="P-loop containing nucleotide triphosphate hydrolases"/>
    <property type="match status" value="1"/>
</dbReference>
<evidence type="ECO:0000313" key="5">
    <source>
        <dbReference type="Proteomes" id="UP000694865"/>
    </source>
</evidence>
<dbReference type="PANTHER" id="PTHR14389">
    <property type="entry name" value="SI:CH1073-475A24.1"/>
    <property type="match status" value="1"/>
</dbReference>
<dbReference type="InterPro" id="IPR032171">
    <property type="entry name" value="COR-A"/>
</dbReference>
<dbReference type="SUPFAM" id="SSF52540">
    <property type="entry name" value="P-loop containing nucleoside triphosphate hydrolases"/>
    <property type="match status" value="1"/>
</dbReference>
<dbReference type="CDD" id="cd00045">
    <property type="entry name" value="DED"/>
    <property type="match status" value="1"/>
</dbReference>
<dbReference type="PANTHER" id="PTHR14389:SF3">
    <property type="entry name" value="PROTEIN FAM111A-LIKE"/>
    <property type="match status" value="1"/>
</dbReference>
<reference evidence="6" key="1">
    <citation type="submission" date="2025-08" db="UniProtKB">
        <authorList>
            <consortium name="RefSeq"/>
        </authorList>
    </citation>
    <scope>IDENTIFICATION</scope>
    <source>
        <tissue evidence="6">Testes</tissue>
    </source>
</reference>
<organism evidence="5 6">
    <name type="scientific">Saccoglossus kowalevskii</name>
    <name type="common">Acorn worm</name>
    <dbReference type="NCBI Taxonomy" id="10224"/>
    <lineage>
        <taxon>Eukaryota</taxon>
        <taxon>Metazoa</taxon>
        <taxon>Hemichordata</taxon>
        <taxon>Enteropneusta</taxon>
        <taxon>Harrimaniidae</taxon>
        <taxon>Saccoglossus</taxon>
    </lineage>
</organism>
<dbReference type="Pfam" id="PF01335">
    <property type="entry name" value="DED"/>
    <property type="match status" value="1"/>
</dbReference>
<dbReference type="Pfam" id="PF16095">
    <property type="entry name" value="COR-A"/>
    <property type="match status" value="2"/>
</dbReference>
<dbReference type="RefSeq" id="XP_006822531.1">
    <property type="nucleotide sequence ID" value="XM_006822468.1"/>
</dbReference>
<proteinExistence type="predicted"/>
<accession>A0ABM0MR90</accession>
<keyword evidence="2" id="KW-0175">Coiled coil</keyword>
<feature type="compositionally biased region" description="Polar residues" evidence="3">
    <location>
        <begin position="34"/>
        <end position="46"/>
    </location>
</feature>
<evidence type="ECO:0000313" key="6">
    <source>
        <dbReference type="RefSeq" id="XP_006822531.1"/>
    </source>
</evidence>
<sequence length="1078" mass="126457">NEEYFNKSSPDETRDLIERALASEVARQDKERQTTLPGPTVFSQTKRTQKPGLTGTMKEDIVETLREMGENKSEALKRIEQRLKKAENTDSSDFYFSLWDFGGQSFHYITHQVFLAYRVIYIFVTDLTKGLDDILELEPQDQTARYWKEDMPLKDYMRFWTNSIHTHAMRDFAIKAHGQDESEEHTIVAPPVIIAGTKKDLLEGDVEKESQVRLCKLREYLRQHTKSAWDSHVTFPMFALDNKSRQDDKTTDPSVERLRKRIQELAKEFCFLGEISVNWLILELTLRSEEKETLQLSEVHRLGKERDLSTAEINDALKYFHDVGEIIHFADVRELKDTVIIDPRWLINLFRLLITNTVSYKTNPELSSELLKMFDELYNHGRMKKELVSQWLKLHDRQQDTDILLKVLEMFDIICQSTLEIDVYYFPCLLQSKLQENVLFPSEYKSCDPLYFHFRGNFLPEGLYYRLIVRCLRQHSEAVLFQDHARFIHNESNDHHFTLCRKGADIELKMLRPDILGERIIPHLYEKVRQEVETSLNELIRMYTPGLTYHICVKCACGDHRDGIWIPQINDIDDGCTDITPVLDQGVKQLHCARKKMLVNVSAISYWYKESRQSPSRTFEEIVHLFCYLDSQLDSELTLRSEEKETLQLSDVHRLGKERDLSTEEIEKALKYFHDVGEIIHFADVDELKNTVIIDPRWLINLFRLLITNTVTYRTNPEVSYELLNMFDELYNLGRMKKELVLQWLTLHDRQQDTDILLKVLEMFDIICKDQSTLGIDVYYFPCLLQSEPRENVLFPSGYKSCEPLYFHFCGNFLPEGLYYRLIVRCLRQHPKAVLFQDHARFIHNESNNHYFTLCRKGADIELKMLRPDTLGERIIQYLYEKVRQEVETSLKELIRMYTPGLTYHICVKCGCGDHRDGIWLPELNDIDDGCTDITPVLNKGVEQLHCARKQMPVNISAISYWYKESRQSPSRTFEEIVHLFCYLDSQLDSDHFKTIKSRCIDYIPYGILEKKDGAFDVFYELSKRLVISPRNTSFLEDLLSYAGKQSLVTLIERFHRGKTPVSVSTGGGKKRRIDSTP</sequence>
<evidence type="ECO:0000256" key="2">
    <source>
        <dbReference type="SAM" id="Coils"/>
    </source>
</evidence>
<dbReference type="PROSITE" id="PS50168">
    <property type="entry name" value="DED"/>
    <property type="match status" value="1"/>
</dbReference>
<feature type="region of interest" description="Disordered" evidence="3">
    <location>
        <begin position="24"/>
        <end position="54"/>
    </location>
</feature>
<keyword evidence="1" id="KW-0677">Repeat</keyword>
<dbReference type="InterPro" id="IPR027417">
    <property type="entry name" value="P-loop_NTPase"/>
</dbReference>
<dbReference type="GeneID" id="102801256"/>
<name>A0ABM0MR90_SACKO</name>
<feature type="non-terminal residue" evidence="6">
    <location>
        <position position="1"/>
    </location>
</feature>
<evidence type="ECO:0000256" key="1">
    <source>
        <dbReference type="ARBA" id="ARBA00022737"/>
    </source>
</evidence>
<dbReference type="InterPro" id="IPR036388">
    <property type="entry name" value="WH-like_DNA-bd_sf"/>
</dbReference>
<dbReference type="SUPFAM" id="SSF47986">
    <property type="entry name" value="DEATH domain"/>
    <property type="match status" value="1"/>
</dbReference>
<gene>
    <name evidence="6" type="primary">LOC102801256</name>
</gene>
<feature type="domain" description="DED" evidence="4">
    <location>
        <begin position="976"/>
        <end position="1054"/>
    </location>
</feature>
<feature type="coiled-coil region" evidence="2">
    <location>
        <begin position="62"/>
        <end position="89"/>
    </location>
</feature>
<dbReference type="InterPro" id="IPR011029">
    <property type="entry name" value="DEATH-like_dom_sf"/>
</dbReference>
<keyword evidence="5" id="KW-1185">Reference proteome</keyword>
<dbReference type="Gene3D" id="1.10.533.10">
    <property type="entry name" value="Death Domain, Fas"/>
    <property type="match status" value="1"/>
</dbReference>
<protein>
    <submittedName>
        <fullName evidence="6">Uncharacterized protein LOC102801256</fullName>
    </submittedName>
</protein>
<dbReference type="InterPro" id="IPR001875">
    <property type="entry name" value="DED_dom"/>
</dbReference>
<dbReference type="Proteomes" id="UP000694865">
    <property type="component" value="Unplaced"/>
</dbReference>
<evidence type="ECO:0000256" key="3">
    <source>
        <dbReference type="SAM" id="MobiDB-lite"/>
    </source>
</evidence>